<organism evidence="2 3">
    <name type="scientific">Rhinocladiella mackenziei CBS 650.93</name>
    <dbReference type="NCBI Taxonomy" id="1442369"/>
    <lineage>
        <taxon>Eukaryota</taxon>
        <taxon>Fungi</taxon>
        <taxon>Dikarya</taxon>
        <taxon>Ascomycota</taxon>
        <taxon>Pezizomycotina</taxon>
        <taxon>Eurotiomycetes</taxon>
        <taxon>Chaetothyriomycetidae</taxon>
        <taxon>Chaetothyriales</taxon>
        <taxon>Herpotrichiellaceae</taxon>
        <taxon>Rhinocladiella</taxon>
    </lineage>
</organism>
<dbReference type="RefSeq" id="XP_013271807.1">
    <property type="nucleotide sequence ID" value="XM_013416353.1"/>
</dbReference>
<protein>
    <submittedName>
        <fullName evidence="2">Rhinocladiella mackenziei CBS 650.93 unplaced genomic scaffold supercont1.4, whole genome shotgun sequence</fullName>
    </submittedName>
</protein>
<dbReference type="VEuPathDB" id="FungiDB:Z518_05541"/>
<evidence type="ECO:0000256" key="1">
    <source>
        <dbReference type="SAM" id="MobiDB-lite"/>
    </source>
</evidence>
<reference evidence="2 3" key="1">
    <citation type="submission" date="2015-01" db="EMBL/GenBank/DDBJ databases">
        <title>The Genome Sequence of Rhinocladiella mackenzie CBS 650.93.</title>
        <authorList>
            <consortium name="The Broad Institute Genomics Platform"/>
            <person name="Cuomo C."/>
            <person name="de Hoog S."/>
            <person name="Gorbushina A."/>
            <person name="Stielow B."/>
            <person name="Teixiera M."/>
            <person name="Abouelleil A."/>
            <person name="Chapman S.B."/>
            <person name="Priest M."/>
            <person name="Young S.K."/>
            <person name="Wortman J."/>
            <person name="Nusbaum C."/>
            <person name="Birren B."/>
        </authorList>
    </citation>
    <scope>NUCLEOTIDE SEQUENCE [LARGE SCALE GENOMIC DNA]</scope>
    <source>
        <strain evidence="2 3">CBS 650.93</strain>
    </source>
</reference>
<dbReference type="EMBL" id="KN847478">
    <property type="protein sequence ID" value="KIX04671.1"/>
    <property type="molecule type" value="Genomic_DNA"/>
</dbReference>
<dbReference type="Proteomes" id="UP000053617">
    <property type="component" value="Unassembled WGS sequence"/>
</dbReference>
<proteinExistence type="predicted"/>
<evidence type="ECO:0000313" key="2">
    <source>
        <dbReference type="EMBL" id="KIX04671.1"/>
    </source>
</evidence>
<dbReference type="AlphaFoldDB" id="A0A0D2INF9"/>
<keyword evidence="3" id="KW-1185">Reference proteome</keyword>
<dbReference type="HOGENOM" id="CLU_2559544_0_0_1"/>
<evidence type="ECO:0000313" key="3">
    <source>
        <dbReference type="Proteomes" id="UP000053617"/>
    </source>
</evidence>
<dbReference type="GeneID" id="25293612"/>
<accession>A0A0D2INF9</accession>
<feature type="region of interest" description="Disordered" evidence="1">
    <location>
        <begin position="38"/>
        <end position="60"/>
    </location>
</feature>
<gene>
    <name evidence="2" type="ORF">Z518_05541</name>
</gene>
<sequence length="82" mass="9489">MLDFIDSYILQLSEFRYRQLQDLVKTVVPSMNVNNDGRALSIKSQSTRERSKPRRDRKALPLVADDDEDTVDMDMGWLATDP</sequence>
<name>A0A0D2INF9_9EURO</name>